<evidence type="ECO:0000256" key="1">
    <source>
        <dbReference type="SAM" id="MobiDB-lite"/>
    </source>
</evidence>
<accession>X6N5A8</accession>
<evidence type="ECO:0000313" key="2">
    <source>
        <dbReference type="EMBL" id="ETO21450.1"/>
    </source>
</evidence>
<keyword evidence="3" id="KW-1185">Reference proteome</keyword>
<feature type="non-terminal residue" evidence="2">
    <location>
        <position position="1"/>
    </location>
</feature>
<name>X6N5A8_RETFI</name>
<feature type="region of interest" description="Disordered" evidence="1">
    <location>
        <begin position="194"/>
        <end position="245"/>
    </location>
</feature>
<proteinExistence type="predicted"/>
<feature type="region of interest" description="Disordered" evidence="1">
    <location>
        <begin position="258"/>
        <end position="315"/>
    </location>
</feature>
<dbReference type="AlphaFoldDB" id="X6N5A8"/>
<feature type="compositionally biased region" description="Basic and acidic residues" evidence="1">
    <location>
        <begin position="295"/>
        <end position="308"/>
    </location>
</feature>
<organism evidence="2 3">
    <name type="scientific">Reticulomyxa filosa</name>
    <dbReference type="NCBI Taxonomy" id="46433"/>
    <lineage>
        <taxon>Eukaryota</taxon>
        <taxon>Sar</taxon>
        <taxon>Rhizaria</taxon>
        <taxon>Retaria</taxon>
        <taxon>Foraminifera</taxon>
        <taxon>Monothalamids</taxon>
        <taxon>Reticulomyxidae</taxon>
        <taxon>Reticulomyxa</taxon>
    </lineage>
</organism>
<feature type="compositionally biased region" description="Basic and acidic residues" evidence="1">
    <location>
        <begin position="60"/>
        <end position="79"/>
    </location>
</feature>
<gene>
    <name evidence="2" type="ORF">RFI_15755</name>
</gene>
<sequence>QIRHLDDNAQSTISKTANSSVSIHLMSPPQHNEQSPDAEQTSLLSRTLGKNCINGSDPTNNKHEKETLHSRSTHPDRHNNNNTKKKIQRNPNQESRPHSTRVRRGESSRRIWPADPTNLTDVVDSAMPLQHSDTQNSLRTLDESKTNTPVHHVKRSRSYSFSFDMPTKSNCGPPVPPPPPLPPLPPLPSFHPDLSRQSSTNHACNANGCRDTSQPHPLSLRDTFSHSNPPVGLHHARGHHNANENHTVPSMRLFSVRHEETPTQPPLTQQSKPKKHKTTRDASHNVNKNTINSNSKEKNETLDEQQNKHEHHIANSKKSKIAKNFVLHSNGTTAHKMDTL</sequence>
<feature type="compositionally biased region" description="Polar residues" evidence="1">
    <location>
        <begin position="284"/>
        <end position="294"/>
    </location>
</feature>
<evidence type="ECO:0000313" key="3">
    <source>
        <dbReference type="Proteomes" id="UP000023152"/>
    </source>
</evidence>
<comment type="caution">
    <text evidence="2">The sequence shown here is derived from an EMBL/GenBank/DDBJ whole genome shotgun (WGS) entry which is preliminary data.</text>
</comment>
<feature type="region of interest" description="Disordered" evidence="1">
    <location>
        <begin position="49"/>
        <end position="155"/>
    </location>
</feature>
<feature type="compositionally biased region" description="Polar residues" evidence="1">
    <location>
        <begin position="195"/>
        <end position="216"/>
    </location>
</feature>
<dbReference type="Proteomes" id="UP000023152">
    <property type="component" value="Unassembled WGS sequence"/>
</dbReference>
<reference evidence="2 3" key="1">
    <citation type="journal article" date="2013" name="Curr. Biol.">
        <title>The Genome of the Foraminiferan Reticulomyxa filosa.</title>
        <authorList>
            <person name="Glockner G."/>
            <person name="Hulsmann N."/>
            <person name="Schleicher M."/>
            <person name="Noegel A.A."/>
            <person name="Eichinger L."/>
            <person name="Gallinger C."/>
            <person name="Pawlowski J."/>
            <person name="Sierra R."/>
            <person name="Euteneuer U."/>
            <person name="Pillet L."/>
            <person name="Moustafa A."/>
            <person name="Platzer M."/>
            <person name="Groth M."/>
            <person name="Szafranski K."/>
            <person name="Schliwa M."/>
        </authorList>
    </citation>
    <scope>NUCLEOTIDE SEQUENCE [LARGE SCALE GENOMIC DNA]</scope>
</reference>
<protein>
    <submittedName>
        <fullName evidence="2">Uncharacterized protein</fullName>
    </submittedName>
</protein>
<dbReference type="EMBL" id="ASPP01011610">
    <property type="protein sequence ID" value="ETO21450.1"/>
    <property type="molecule type" value="Genomic_DNA"/>
</dbReference>